<evidence type="ECO:0000313" key="3">
    <source>
        <dbReference type="EMBL" id="EDQ86844.1"/>
    </source>
</evidence>
<dbReference type="PANTHER" id="PTHR12651:SF1">
    <property type="entry name" value="26S PROTEASOME NON-ATPASE REGULATORY SUBUNIT 9"/>
    <property type="match status" value="1"/>
</dbReference>
<dbReference type="FunCoup" id="A9V6Q1">
    <property type="interactions" value="1649"/>
</dbReference>
<dbReference type="RefSeq" id="XP_001748389.1">
    <property type="nucleotide sequence ID" value="XM_001748337.1"/>
</dbReference>
<dbReference type="PANTHER" id="PTHR12651">
    <property type="entry name" value="26S PROTEASOME NON-ATPASE REGULATORY SUBUNIT 9"/>
    <property type="match status" value="1"/>
</dbReference>
<dbReference type="InterPro" id="IPR035269">
    <property type="entry name" value="PSMD9"/>
</dbReference>
<dbReference type="GO" id="GO:0005737">
    <property type="term" value="C:cytoplasm"/>
    <property type="evidence" value="ECO:0000318"/>
    <property type="project" value="GO_Central"/>
</dbReference>
<feature type="coiled-coil region" evidence="1">
    <location>
        <begin position="7"/>
        <end position="34"/>
    </location>
</feature>
<protein>
    <recommendedName>
        <fullName evidence="2">Nas2 N-terminal domain-containing protein</fullName>
    </recommendedName>
</protein>
<dbReference type="Proteomes" id="UP000001357">
    <property type="component" value="Unassembled WGS sequence"/>
</dbReference>
<feature type="domain" description="Nas2 N-terminal" evidence="2">
    <location>
        <begin position="8"/>
        <end position="85"/>
    </location>
</feature>
<evidence type="ECO:0000256" key="1">
    <source>
        <dbReference type="SAM" id="Coils"/>
    </source>
</evidence>
<evidence type="ECO:0000313" key="4">
    <source>
        <dbReference type="Proteomes" id="UP000001357"/>
    </source>
</evidence>
<organism evidence="3 4">
    <name type="scientific">Monosiga brevicollis</name>
    <name type="common">Choanoflagellate</name>
    <dbReference type="NCBI Taxonomy" id="81824"/>
    <lineage>
        <taxon>Eukaryota</taxon>
        <taxon>Choanoflagellata</taxon>
        <taxon>Craspedida</taxon>
        <taxon>Salpingoecidae</taxon>
        <taxon>Monosiga</taxon>
    </lineage>
</organism>
<dbReference type="AlphaFoldDB" id="A9V6Q1"/>
<dbReference type="Pfam" id="PF18265">
    <property type="entry name" value="Nas2_N"/>
    <property type="match status" value="1"/>
</dbReference>
<dbReference type="Gene3D" id="6.10.140.1710">
    <property type="match status" value="1"/>
</dbReference>
<dbReference type="EMBL" id="CH991563">
    <property type="protein sequence ID" value="EDQ86844.1"/>
    <property type="molecule type" value="Genomic_DNA"/>
</dbReference>
<evidence type="ECO:0000259" key="2">
    <source>
        <dbReference type="Pfam" id="PF18265"/>
    </source>
</evidence>
<keyword evidence="4" id="KW-1185">Reference proteome</keyword>
<dbReference type="InParanoid" id="A9V6Q1"/>
<dbReference type="STRING" id="81824.A9V6Q1"/>
<dbReference type="GO" id="GO:0005634">
    <property type="term" value="C:nucleus"/>
    <property type="evidence" value="ECO:0000318"/>
    <property type="project" value="GO_Central"/>
</dbReference>
<proteinExistence type="predicted"/>
<dbReference type="GO" id="GO:0070682">
    <property type="term" value="P:proteasome regulatory particle assembly"/>
    <property type="evidence" value="ECO:0000318"/>
    <property type="project" value="GO_Central"/>
</dbReference>
<accession>A9V6Q1</accession>
<sequence>MTPMEEAKALLARKDKLEAEMAAAREELAQLGVAMEESLIDEQDFPRSDVDVHGARHLRHTIRCLETDLKTVMGDIERAIAAVHAAARDTKDTVAASDDEAAAATTAALPDSAEPELEAFAFVERVDSDSPAAQARNDCLPSRLLDPACVCVCVCVCGGNTTRACYQGTRLFDSGA</sequence>
<dbReference type="GeneID" id="5893595"/>
<dbReference type="InterPro" id="IPR040815">
    <property type="entry name" value="Nas2_N"/>
</dbReference>
<name>A9V6Q1_MONBE</name>
<dbReference type="eggNOG" id="KOG3129">
    <property type="taxonomic scope" value="Eukaryota"/>
</dbReference>
<keyword evidence="1" id="KW-0175">Coiled coil</keyword>
<gene>
    <name evidence="3" type="ORF">MONBRDRAFT_27868</name>
</gene>
<reference evidence="3 4" key="1">
    <citation type="journal article" date="2008" name="Nature">
        <title>The genome of the choanoflagellate Monosiga brevicollis and the origin of metazoans.</title>
        <authorList>
            <consortium name="JGI Sequencing"/>
            <person name="King N."/>
            <person name="Westbrook M.J."/>
            <person name="Young S.L."/>
            <person name="Kuo A."/>
            <person name="Abedin M."/>
            <person name="Chapman J."/>
            <person name="Fairclough S."/>
            <person name="Hellsten U."/>
            <person name="Isogai Y."/>
            <person name="Letunic I."/>
            <person name="Marr M."/>
            <person name="Pincus D."/>
            <person name="Putnam N."/>
            <person name="Rokas A."/>
            <person name="Wright K.J."/>
            <person name="Zuzow R."/>
            <person name="Dirks W."/>
            <person name="Good M."/>
            <person name="Goodstein D."/>
            <person name="Lemons D."/>
            <person name="Li W."/>
            <person name="Lyons J.B."/>
            <person name="Morris A."/>
            <person name="Nichols S."/>
            <person name="Richter D.J."/>
            <person name="Salamov A."/>
            <person name="Bork P."/>
            <person name="Lim W.A."/>
            <person name="Manning G."/>
            <person name="Miller W.T."/>
            <person name="McGinnis W."/>
            <person name="Shapiro H."/>
            <person name="Tjian R."/>
            <person name="Grigoriev I.V."/>
            <person name="Rokhsar D."/>
        </authorList>
    </citation>
    <scope>NUCLEOTIDE SEQUENCE [LARGE SCALE GENOMIC DNA]</scope>
    <source>
        <strain evidence="4">MX1 / ATCC 50154</strain>
    </source>
</reference>
<dbReference type="KEGG" id="mbr:MONBRDRAFT_27868"/>